<feature type="transmembrane region" description="Helical" evidence="7">
    <location>
        <begin position="52"/>
        <end position="70"/>
    </location>
</feature>
<gene>
    <name evidence="9" type="ORF">SAMN04489812_1935</name>
</gene>
<feature type="transmembrane region" description="Helical" evidence="7">
    <location>
        <begin position="218"/>
        <end position="236"/>
    </location>
</feature>
<dbReference type="Proteomes" id="UP000199103">
    <property type="component" value="Chromosome I"/>
</dbReference>
<feature type="transmembrane region" description="Helical" evidence="7">
    <location>
        <begin position="489"/>
        <end position="509"/>
    </location>
</feature>
<dbReference type="Pfam" id="PF05140">
    <property type="entry name" value="ResB"/>
    <property type="match status" value="1"/>
</dbReference>
<feature type="compositionally biased region" description="Basic and acidic residues" evidence="6">
    <location>
        <begin position="1"/>
        <end position="15"/>
    </location>
</feature>
<accession>A0A1H1SBT5</accession>
<evidence type="ECO:0000313" key="10">
    <source>
        <dbReference type="Proteomes" id="UP000199103"/>
    </source>
</evidence>
<dbReference type="GO" id="GO:0017004">
    <property type="term" value="P:cytochrome complex assembly"/>
    <property type="evidence" value="ECO:0007669"/>
    <property type="project" value="UniProtKB-KW"/>
</dbReference>
<dbReference type="STRING" id="630515.SAMN04489812_1935"/>
<dbReference type="PANTHER" id="PTHR31566">
    <property type="entry name" value="CYTOCHROME C BIOGENESIS PROTEIN CCS1, CHLOROPLASTIC"/>
    <property type="match status" value="1"/>
</dbReference>
<dbReference type="InterPro" id="IPR023494">
    <property type="entry name" value="Cyt_c_bgen_Ccs1/CcsB/ResB"/>
</dbReference>
<proteinExistence type="predicted"/>
<evidence type="ECO:0000256" key="5">
    <source>
        <dbReference type="ARBA" id="ARBA00023136"/>
    </source>
</evidence>
<sequence length="584" mass="62887">MTDSTTEKDRTDQRDGAANQPAQGPKGRGDAPALGLLGGLRFVWTQLTTMRTALGLLFLLALAAIPGTLVPQESISPVQVSTFKEQHTTLGPIYDKVGLFHVYTSPWFSAIYLLLFVSLIGCIIPRVAVYARALRSRPPRTPRHLHRLPAYRSTPLSERRAARAQSPSGNSGDGAGEDGAEVVARAAEGLRARRYRVAVNDDGSVSAERGYLREAGNLLFHISMVFVLIGVAVVWLTNFRGTSSVVVGNGFANNLAQYDDFKAGPLFDNATLSPFSITVDSFDVAFERGEVQRGAAREFKARVTVTDKPGSTPHQETLQVNHPLNIDGNRVHLVAWGYAPVVTVKDGNGDVAYSGPVIFLPQDGNFTSAGAIKAPDGRPLRLGFEGLFLPSAVLDKAGPRSVFPDLLNPELFLNAWSGKPAKETGQPESVYSLNTKGLNQIKNPKDPSQPMRFILRPGYVQKLPDGQGSIQLDGVQRWVKLQVGDTPGVYIAITAIGLAVLGLCFSLFIRPRRVWARVRTTGGSTVFEIAGLDRADARTGLEEDLADLVDELGLTAPDDVRDPDVPPAEATTPSGDDSSGQETT</sequence>
<evidence type="ECO:0000313" key="9">
    <source>
        <dbReference type="EMBL" id="SDS44809.1"/>
    </source>
</evidence>
<organism evidence="9 10">
    <name type="scientific">Microlunatus soli</name>
    <dbReference type="NCBI Taxonomy" id="630515"/>
    <lineage>
        <taxon>Bacteria</taxon>
        <taxon>Bacillati</taxon>
        <taxon>Actinomycetota</taxon>
        <taxon>Actinomycetes</taxon>
        <taxon>Propionibacteriales</taxon>
        <taxon>Propionibacteriaceae</taxon>
        <taxon>Microlunatus</taxon>
    </lineage>
</organism>
<dbReference type="RefSeq" id="WP_091523590.1">
    <property type="nucleotide sequence ID" value="NZ_LT629772.1"/>
</dbReference>
<keyword evidence="2 7" id="KW-0812">Transmembrane</keyword>
<keyword evidence="3" id="KW-0201">Cytochrome c-type biogenesis</keyword>
<feature type="transmembrane region" description="Helical" evidence="7">
    <location>
        <begin position="107"/>
        <end position="131"/>
    </location>
</feature>
<feature type="region of interest" description="Disordered" evidence="6">
    <location>
        <begin position="1"/>
        <end position="29"/>
    </location>
</feature>
<dbReference type="GO" id="GO:0016020">
    <property type="term" value="C:membrane"/>
    <property type="evidence" value="ECO:0007669"/>
    <property type="project" value="UniProtKB-SubCell"/>
</dbReference>
<keyword evidence="4 7" id="KW-1133">Transmembrane helix</keyword>
<evidence type="ECO:0000256" key="6">
    <source>
        <dbReference type="SAM" id="MobiDB-lite"/>
    </source>
</evidence>
<evidence type="ECO:0000256" key="4">
    <source>
        <dbReference type="ARBA" id="ARBA00022989"/>
    </source>
</evidence>
<dbReference type="AlphaFoldDB" id="A0A1H1SBT5"/>
<evidence type="ECO:0000256" key="1">
    <source>
        <dbReference type="ARBA" id="ARBA00004141"/>
    </source>
</evidence>
<name>A0A1H1SBT5_9ACTN</name>
<keyword evidence="5 7" id="KW-0472">Membrane</keyword>
<comment type="subcellular location">
    <subcellularLocation>
        <location evidence="1">Membrane</location>
        <topology evidence="1">Multi-pass membrane protein</topology>
    </subcellularLocation>
</comment>
<feature type="domain" description="ResB-like" evidence="8">
    <location>
        <begin position="50"/>
        <end position="538"/>
    </location>
</feature>
<feature type="compositionally biased region" description="Polar residues" evidence="6">
    <location>
        <begin position="571"/>
        <end position="584"/>
    </location>
</feature>
<dbReference type="EMBL" id="LT629772">
    <property type="protein sequence ID" value="SDS44809.1"/>
    <property type="molecule type" value="Genomic_DNA"/>
</dbReference>
<reference evidence="9 10" key="1">
    <citation type="submission" date="2016-10" db="EMBL/GenBank/DDBJ databases">
        <authorList>
            <person name="de Groot N.N."/>
        </authorList>
    </citation>
    <scope>NUCLEOTIDE SEQUENCE [LARGE SCALE GENOMIC DNA]</scope>
    <source>
        <strain evidence="9 10">DSM 21800</strain>
    </source>
</reference>
<dbReference type="OrthoDB" id="3949537at2"/>
<dbReference type="InterPro" id="IPR007816">
    <property type="entry name" value="ResB-like_domain"/>
</dbReference>
<dbReference type="PANTHER" id="PTHR31566:SF0">
    <property type="entry name" value="CYTOCHROME C BIOGENESIS PROTEIN CCS1, CHLOROPLASTIC"/>
    <property type="match status" value="1"/>
</dbReference>
<evidence type="ECO:0000256" key="7">
    <source>
        <dbReference type="SAM" id="Phobius"/>
    </source>
</evidence>
<evidence type="ECO:0000256" key="2">
    <source>
        <dbReference type="ARBA" id="ARBA00022692"/>
    </source>
</evidence>
<feature type="region of interest" description="Disordered" evidence="6">
    <location>
        <begin position="155"/>
        <end position="178"/>
    </location>
</feature>
<feature type="region of interest" description="Disordered" evidence="6">
    <location>
        <begin position="553"/>
        <end position="584"/>
    </location>
</feature>
<evidence type="ECO:0000259" key="8">
    <source>
        <dbReference type="Pfam" id="PF05140"/>
    </source>
</evidence>
<keyword evidence="10" id="KW-1185">Reference proteome</keyword>
<protein>
    <submittedName>
        <fullName evidence="9">Cytochrome c biogenesis protein</fullName>
    </submittedName>
</protein>
<evidence type="ECO:0000256" key="3">
    <source>
        <dbReference type="ARBA" id="ARBA00022748"/>
    </source>
</evidence>